<evidence type="ECO:0000256" key="1">
    <source>
        <dbReference type="ARBA" id="ARBA00022723"/>
    </source>
</evidence>
<evidence type="ECO:0000259" key="6">
    <source>
        <dbReference type="PROSITE" id="PS50966"/>
    </source>
</evidence>
<comment type="caution">
    <text evidence="7">The sequence shown here is derived from an EMBL/GenBank/DDBJ whole genome shotgun (WGS) entry which is preliminary data.</text>
</comment>
<proteinExistence type="predicted"/>
<dbReference type="PANTHER" id="PTHR47718:SF15">
    <property type="entry name" value="PROTEIN FAR1-RELATED SEQUENCE 5-LIKE"/>
    <property type="match status" value="1"/>
</dbReference>
<dbReference type="Proteomes" id="UP001291926">
    <property type="component" value="Unassembled WGS sequence"/>
</dbReference>
<feature type="domain" description="SWIM-type" evidence="6">
    <location>
        <begin position="502"/>
        <end position="538"/>
    </location>
</feature>
<feature type="compositionally biased region" description="Acidic residues" evidence="5">
    <location>
        <begin position="636"/>
        <end position="645"/>
    </location>
</feature>
<evidence type="ECO:0000313" key="8">
    <source>
        <dbReference type="Proteomes" id="UP001291926"/>
    </source>
</evidence>
<dbReference type="EMBL" id="JAYDYQ010002686">
    <property type="protein sequence ID" value="KAK4480501.1"/>
    <property type="molecule type" value="Genomic_DNA"/>
</dbReference>
<dbReference type="InterPro" id="IPR007527">
    <property type="entry name" value="Znf_SWIM"/>
</dbReference>
<evidence type="ECO:0000313" key="7">
    <source>
        <dbReference type="EMBL" id="KAK4480501.1"/>
    </source>
</evidence>
<feature type="region of interest" description="Disordered" evidence="5">
    <location>
        <begin position="617"/>
        <end position="647"/>
    </location>
</feature>
<evidence type="ECO:0000256" key="2">
    <source>
        <dbReference type="ARBA" id="ARBA00022771"/>
    </source>
</evidence>
<feature type="compositionally biased region" description="Polar residues" evidence="5">
    <location>
        <begin position="692"/>
        <end position="719"/>
    </location>
</feature>
<evidence type="ECO:0000256" key="4">
    <source>
        <dbReference type="PROSITE-ProRule" id="PRU00325"/>
    </source>
</evidence>
<accession>A0ABR0CVJ6</accession>
<keyword evidence="1" id="KW-0479">Metal-binding</keyword>
<dbReference type="InterPro" id="IPR004330">
    <property type="entry name" value="FAR1_DNA_bnd_dom"/>
</dbReference>
<feature type="region of interest" description="Disordered" evidence="5">
    <location>
        <begin position="690"/>
        <end position="719"/>
    </location>
</feature>
<dbReference type="InterPro" id="IPR006564">
    <property type="entry name" value="Znf_PMZ"/>
</dbReference>
<dbReference type="PROSITE" id="PS50966">
    <property type="entry name" value="ZF_SWIM"/>
    <property type="match status" value="1"/>
</dbReference>
<dbReference type="PANTHER" id="PTHR47718">
    <property type="entry name" value="OS01G0519700 PROTEIN"/>
    <property type="match status" value="1"/>
</dbReference>
<keyword evidence="8" id="KW-1185">Reference proteome</keyword>
<evidence type="ECO:0000256" key="3">
    <source>
        <dbReference type="ARBA" id="ARBA00022833"/>
    </source>
</evidence>
<keyword evidence="3" id="KW-0862">Zinc</keyword>
<reference evidence="7 8" key="1">
    <citation type="journal article" date="2023" name="bioRxiv">
        <title>Genome report: Whole genome sequence and annotation of Penstemon davidsonii.</title>
        <authorList>
            <person name="Ostevik K.L."/>
            <person name="Alabady M."/>
            <person name="Zhang M."/>
            <person name="Rausher M.D."/>
        </authorList>
    </citation>
    <scope>NUCLEOTIDE SEQUENCE [LARGE SCALE GENOMIC DNA]</scope>
    <source>
        <strain evidence="7">DNT005</strain>
        <tissue evidence="7">Whole leaf</tissue>
    </source>
</reference>
<dbReference type="InterPro" id="IPR018289">
    <property type="entry name" value="MULE_transposase_dom"/>
</dbReference>
<dbReference type="Pfam" id="PF03101">
    <property type="entry name" value="FAR1"/>
    <property type="match status" value="1"/>
</dbReference>
<protein>
    <recommendedName>
        <fullName evidence="6">SWIM-type domain-containing protein</fullName>
    </recommendedName>
</protein>
<feature type="compositionally biased region" description="Polar residues" evidence="5">
    <location>
        <begin position="618"/>
        <end position="632"/>
    </location>
</feature>
<evidence type="ECO:0000256" key="5">
    <source>
        <dbReference type="SAM" id="MobiDB-lite"/>
    </source>
</evidence>
<dbReference type="SMART" id="SM00575">
    <property type="entry name" value="ZnF_PMZ"/>
    <property type="match status" value="1"/>
</dbReference>
<gene>
    <name evidence="7" type="ORF">RD792_013576</name>
</gene>
<sequence>MKEELIGQLIFDSIDEAENFYICYAKEEGFDVRRRSMQKKGEVVKNRVWVCNRAGFREENEEGCITQREAKPFTRCGCKASLRVSRDWISGKYIVSRFSNNHNHELHGCMKSYLSPSDKSMLSLMTKIGFKPSQVMHYLEQLAGGAGKLSFRRKAGYNWLNKLRAERIREGDLNTAINNMKDLQVKDERFFYKYSIDEKGILNRLFWCDGSSRAEYDHFGDVLVFDSTYKTNRYLYPLVIFSGVNNHGSTCIFAACFLQNETTESYQWVLQTFLESMGGKIPEAVLTDQDAAMRAAIVSEFVGTRHRICSWHLCRNVRKNIKNSAFCNEFCSLIDRKCSIEDFELSWSNIVEKYNLSDNKWVVDTYGIRDRWAEAFFRAQFMSMMTTTQRAESVNSLIKLSVDHKMTITDFLEHYKQTLQRLRSDFMHMQNLSENQNRGVRESSLKSFDEQTLSICTLKIYYIIRKEIRDVLGVIGESRSKNIDGNDVFVYRENKEDDVAMYTVIVDQSSLKFQCDCMKLESEGVPCRHIISSLQYLRFTNFPDNMIKRRWLKEPGMLLRNQFPEASPVADSQELRFGELNKECLILSYVSSQTEYGTSNSMKRVREDVEIAKDELMRQSQCSSVPSPNNKMPDNEPTDEGLEDPPVEKMHTVRDPFRNKTRGAAGGKKQKCGICGVLGHKATTCELKKTKTTPNTNESSTPGENSTQIPESSAIQSNHLASHSQNVQNLGSYGTLAQFPVVFNMPPSSPIVLNMPPNTNGLPLYSPVSYSTVFGVTGMGSLGIENVLGPNTSLLWQQEVCATTGSASNLHQNLGNSSKP</sequence>
<dbReference type="Pfam" id="PF10551">
    <property type="entry name" value="MULE"/>
    <property type="match status" value="1"/>
</dbReference>
<name>A0ABR0CVJ6_9LAMI</name>
<keyword evidence="2 4" id="KW-0863">Zinc-finger</keyword>
<organism evidence="7 8">
    <name type="scientific">Penstemon davidsonii</name>
    <dbReference type="NCBI Taxonomy" id="160366"/>
    <lineage>
        <taxon>Eukaryota</taxon>
        <taxon>Viridiplantae</taxon>
        <taxon>Streptophyta</taxon>
        <taxon>Embryophyta</taxon>
        <taxon>Tracheophyta</taxon>
        <taxon>Spermatophyta</taxon>
        <taxon>Magnoliopsida</taxon>
        <taxon>eudicotyledons</taxon>
        <taxon>Gunneridae</taxon>
        <taxon>Pentapetalae</taxon>
        <taxon>asterids</taxon>
        <taxon>lamiids</taxon>
        <taxon>Lamiales</taxon>
        <taxon>Plantaginaceae</taxon>
        <taxon>Cheloneae</taxon>
        <taxon>Penstemon</taxon>
    </lineage>
</organism>